<dbReference type="PROSITE" id="PS50005">
    <property type="entry name" value="TPR"/>
    <property type="match status" value="1"/>
</dbReference>
<dbReference type="InterPro" id="IPR010466">
    <property type="entry name" value="DUF1058"/>
</dbReference>
<feature type="signal peptide" evidence="3">
    <location>
        <begin position="1"/>
        <end position="21"/>
    </location>
</feature>
<accession>A0ABR7CJQ6</accession>
<feature type="chain" id="PRO_5047405627" evidence="3">
    <location>
        <begin position="22"/>
        <end position="255"/>
    </location>
</feature>
<protein>
    <submittedName>
        <fullName evidence="5">Tetratricopeptide repeat protein</fullName>
    </submittedName>
</protein>
<evidence type="ECO:0000256" key="3">
    <source>
        <dbReference type="SAM" id="SignalP"/>
    </source>
</evidence>
<feature type="repeat" description="TPR" evidence="1">
    <location>
        <begin position="59"/>
        <end position="92"/>
    </location>
</feature>
<dbReference type="EMBL" id="JACOOK010000001">
    <property type="protein sequence ID" value="MBC5615879.1"/>
    <property type="molecule type" value="Genomic_DNA"/>
</dbReference>
<sequence length="255" mass="27605">MKKIILIVFPLVALCCGTVVAQADADKIWDDANTAYINADYVAAIDGYEKLLDSGLESDRLYLNLGNAYFKRGMNGKAILNYNRALKLAPSDDDIRYNLSIANAYVQDKIDAVPVFFAKRWLIGLGNSLSSNAWAALSLLFFALTLVGLGAYLLLRRVALQKAGFYGALVSVAAFALAVVYAAVGRSQRIHPAEAIVMSTAAPVKSSPDPQSKDIFVLHEGTKVAVGDSLGDWREIRIADGNKGWVQVSAIEMID</sequence>
<evidence type="ECO:0000313" key="6">
    <source>
        <dbReference type="Proteomes" id="UP000636891"/>
    </source>
</evidence>
<dbReference type="InterPro" id="IPR003646">
    <property type="entry name" value="SH3-like_bac-type"/>
</dbReference>
<comment type="caution">
    <text evidence="5">The sequence shown here is derived from an EMBL/GenBank/DDBJ whole genome shotgun (WGS) entry which is preliminary data.</text>
</comment>
<keyword evidence="3" id="KW-0732">Signal</keyword>
<dbReference type="Pfam" id="PF06347">
    <property type="entry name" value="SH3_4"/>
    <property type="match status" value="1"/>
</dbReference>
<evidence type="ECO:0000256" key="2">
    <source>
        <dbReference type="SAM" id="Phobius"/>
    </source>
</evidence>
<keyword evidence="1" id="KW-0802">TPR repeat</keyword>
<dbReference type="PROSITE" id="PS50293">
    <property type="entry name" value="TPR_REGION"/>
    <property type="match status" value="1"/>
</dbReference>
<name>A0ABR7CJQ6_9BACT</name>
<dbReference type="SMART" id="SM00287">
    <property type="entry name" value="SH3b"/>
    <property type="match status" value="1"/>
</dbReference>
<dbReference type="Pfam" id="PF13414">
    <property type="entry name" value="TPR_11"/>
    <property type="match status" value="1"/>
</dbReference>
<keyword evidence="6" id="KW-1185">Reference proteome</keyword>
<dbReference type="PROSITE" id="PS51781">
    <property type="entry name" value="SH3B"/>
    <property type="match status" value="1"/>
</dbReference>
<dbReference type="Gene3D" id="2.30.30.40">
    <property type="entry name" value="SH3 Domains"/>
    <property type="match status" value="1"/>
</dbReference>
<dbReference type="InterPro" id="IPR019734">
    <property type="entry name" value="TPR_rpt"/>
</dbReference>
<evidence type="ECO:0000256" key="1">
    <source>
        <dbReference type="PROSITE-ProRule" id="PRU00339"/>
    </source>
</evidence>
<dbReference type="SUPFAM" id="SSF48452">
    <property type="entry name" value="TPR-like"/>
    <property type="match status" value="1"/>
</dbReference>
<proteinExistence type="predicted"/>
<feature type="transmembrane region" description="Helical" evidence="2">
    <location>
        <begin position="133"/>
        <end position="155"/>
    </location>
</feature>
<feature type="transmembrane region" description="Helical" evidence="2">
    <location>
        <begin position="164"/>
        <end position="184"/>
    </location>
</feature>
<dbReference type="Proteomes" id="UP000636891">
    <property type="component" value="Unassembled WGS sequence"/>
</dbReference>
<dbReference type="RefSeq" id="WP_101571627.1">
    <property type="nucleotide sequence ID" value="NZ_JACOOK010000001.1"/>
</dbReference>
<evidence type="ECO:0000259" key="4">
    <source>
        <dbReference type="PROSITE" id="PS51781"/>
    </source>
</evidence>
<dbReference type="InterPro" id="IPR011990">
    <property type="entry name" value="TPR-like_helical_dom_sf"/>
</dbReference>
<feature type="domain" description="SH3b" evidence="4">
    <location>
        <begin position="192"/>
        <end position="255"/>
    </location>
</feature>
<dbReference type="Gene3D" id="1.25.40.10">
    <property type="entry name" value="Tetratricopeptide repeat domain"/>
    <property type="match status" value="1"/>
</dbReference>
<keyword evidence="2" id="KW-1133">Transmembrane helix</keyword>
<evidence type="ECO:0000313" key="5">
    <source>
        <dbReference type="EMBL" id="MBC5615879.1"/>
    </source>
</evidence>
<keyword evidence="2" id="KW-0812">Transmembrane</keyword>
<organism evidence="5 6">
    <name type="scientific">Alistipes hominis</name>
    <dbReference type="NCBI Taxonomy" id="2763015"/>
    <lineage>
        <taxon>Bacteria</taxon>
        <taxon>Pseudomonadati</taxon>
        <taxon>Bacteroidota</taxon>
        <taxon>Bacteroidia</taxon>
        <taxon>Bacteroidales</taxon>
        <taxon>Rikenellaceae</taxon>
        <taxon>Alistipes</taxon>
    </lineage>
</organism>
<dbReference type="SMART" id="SM00028">
    <property type="entry name" value="TPR"/>
    <property type="match status" value="1"/>
</dbReference>
<reference evidence="5 6" key="1">
    <citation type="submission" date="2020-08" db="EMBL/GenBank/DDBJ databases">
        <title>Genome public.</title>
        <authorList>
            <person name="Liu C."/>
            <person name="Sun Q."/>
        </authorList>
    </citation>
    <scope>NUCLEOTIDE SEQUENCE [LARGE SCALE GENOMIC DNA]</scope>
    <source>
        <strain evidence="5 6">New-7</strain>
    </source>
</reference>
<gene>
    <name evidence="5" type="ORF">H8S08_02435</name>
</gene>
<keyword evidence="2" id="KW-0472">Membrane</keyword>